<dbReference type="EMBL" id="CP012920">
    <property type="protein sequence ID" value="ALJ31266.1"/>
    <property type="molecule type" value="Genomic_DNA"/>
</dbReference>
<evidence type="ECO:0000313" key="1">
    <source>
        <dbReference type="EMBL" id="ALJ31266.1"/>
    </source>
</evidence>
<dbReference type="KEGG" id="lku:APS55_03035"/>
<reference evidence="1 6" key="3">
    <citation type="journal article" date="2016" name="PeerJ">
        <title>Genome sequencing and analysis of the first complete genome of Lactobacillus kunkeei strain MP2, an Apis mellifera gut isolate.</title>
        <authorList>
            <person name="Asenjo F."/>
            <person name="Olmos A."/>
            <person name="Henriquez-Piskulich P."/>
            <person name="Polanco V."/>
            <person name="Aldea P."/>
            <person name="Ugalde J.A."/>
            <person name="Trombert A.N."/>
        </authorList>
    </citation>
    <scope>NUCLEOTIDE SEQUENCE [LARGE SCALE GENOMIC DNA]</scope>
    <source>
        <strain evidence="1 6">MP2</strain>
    </source>
</reference>
<proteinExistence type="predicted"/>
<gene>
    <name evidence="1" type="ORF">APS55_03035</name>
    <name evidence="2" type="ORF">RZ71_04070</name>
    <name evidence="3" type="ORF">RZ78_02190</name>
</gene>
<dbReference type="Proteomes" id="UP000037778">
    <property type="component" value="Unassembled WGS sequence"/>
</dbReference>
<protein>
    <submittedName>
        <fullName evidence="2">Uncharacterized protein</fullName>
    </submittedName>
</protein>
<evidence type="ECO:0000313" key="3">
    <source>
        <dbReference type="EMBL" id="KPN79464.1"/>
    </source>
</evidence>
<keyword evidence="4" id="KW-1185">Reference proteome</keyword>
<accession>A0A087ENA0</accession>
<dbReference type="AlphaFoldDB" id="A0A087ENA0"/>
<evidence type="ECO:0000313" key="6">
    <source>
        <dbReference type="Proteomes" id="UP000067203"/>
    </source>
</evidence>
<reference evidence="4 5" key="1">
    <citation type="journal article" date="2015" name="Genome Biol. Evol.">
        <title>Functionally Structured Genomes in Lactobacillus kunkeei Colonizing the Honey Crop and Food Products of Honeybees and Stingless Bees.</title>
        <authorList>
            <person name="Tamarit D."/>
            <person name="Ellegaard K.M."/>
            <person name="Wikander J."/>
            <person name="Olofsson T."/>
            <person name="Vasquez A."/>
            <person name="Andersson S.G."/>
        </authorList>
    </citation>
    <scope>NUCLEOTIDE SEQUENCE [LARGE SCALE GENOMIC DNA]</scope>
    <source>
        <strain evidence="2 4">LAko</strain>
        <strain evidence="3 5">LMbo</strain>
    </source>
</reference>
<dbReference type="RefSeq" id="WP_034532328.1">
    <property type="nucleotide sequence ID" value="NZ_BAABVW010000036.1"/>
</dbReference>
<dbReference type="PATRIC" id="fig|148814.10.peg.1368"/>
<dbReference type="EMBL" id="JXDF01000031">
    <property type="protein sequence ID" value="KPN79464.1"/>
    <property type="molecule type" value="Genomic_DNA"/>
</dbReference>
<evidence type="ECO:0000313" key="5">
    <source>
        <dbReference type="Proteomes" id="UP000050269"/>
    </source>
</evidence>
<dbReference type="STRING" id="148814.APS55_03035"/>
<dbReference type="EMBL" id="JXCY01000007">
    <property type="protein sequence ID" value="KOY75974.1"/>
    <property type="molecule type" value="Genomic_DNA"/>
</dbReference>
<dbReference type="Proteomes" id="UP000067203">
    <property type="component" value="Chromosome"/>
</dbReference>
<name>A0A087ENA0_9LACO</name>
<organism evidence="2 4">
    <name type="scientific">Apilactobacillus kunkeei</name>
    <dbReference type="NCBI Taxonomy" id="148814"/>
    <lineage>
        <taxon>Bacteria</taxon>
        <taxon>Bacillati</taxon>
        <taxon>Bacillota</taxon>
        <taxon>Bacilli</taxon>
        <taxon>Lactobacillales</taxon>
        <taxon>Lactobacillaceae</taxon>
        <taxon>Apilactobacillus</taxon>
    </lineage>
</organism>
<evidence type="ECO:0000313" key="4">
    <source>
        <dbReference type="Proteomes" id="UP000037778"/>
    </source>
</evidence>
<dbReference type="OrthoDB" id="2313502at2"/>
<dbReference type="GeneID" id="66349534"/>
<dbReference type="eggNOG" id="ENOG50309YS">
    <property type="taxonomic scope" value="Bacteria"/>
</dbReference>
<dbReference type="Proteomes" id="UP000050269">
    <property type="component" value="Unassembled WGS sequence"/>
</dbReference>
<reference evidence="6" key="2">
    <citation type="submission" date="2015-10" db="EMBL/GenBank/DDBJ databases">
        <title>Bioinformatic analysis of the first complete genome sequence of Lactobacillus kunkeei strain MP2, an Apis mellifera gut isolate.</title>
        <authorList>
            <person name="Asenjo F."/>
            <person name="Olmos A."/>
            <person name="Henriquez-Piskulich P."/>
            <person name="Aldea P."/>
            <person name="Ugalde J.A."/>
            <person name="Trombert A.N."/>
        </authorList>
    </citation>
    <scope>NUCLEOTIDE SEQUENCE [LARGE SCALE GENOMIC DNA]</scope>
    <source>
        <strain evidence="6">MP2</strain>
    </source>
</reference>
<evidence type="ECO:0000313" key="2">
    <source>
        <dbReference type="EMBL" id="KOY75974.1"/>
    </source>
</evidence>
<sequence length="118" mass="13344">MALQLNKEQLKQIKQQLTDTQKESHLVIFKSVSPKSGGEIHMITNYGTFETLQKQRPELKMEIVRDIVPVTDSLAYWAVAQDTASHLQPNDPNAAEVALQVEQYTNDVLADNKLPQNK</sequence>